<dbReference type="InterPro" id="IPR002885">
    <property type="entry name" value="PPR_rpt"/>
</dbReference>
<feature type="repeat" description="PPR" evidence="5">
    <location>
        <begin position="847"/>
        <end position="881"/>
    </location>
</feature>
<dbReference type="InterPro" id="IPR011990">
    <property type="entry name" value="TPR-like_helical_dom_sf"/>
</dbReference>
<name>A0A8S2B823_ARAAE</name>
<dbReference type="Pfam" id="PF12315">
    <property type="entry name" value="DA1-like"/>
    <property type="match status" value="1"/>
</dbReference>
<protein>
    <recommendedName>
        <fullName evidence="8">LIM zinc-binding domain-containing protein</fullName>
    </recommendedName>
</protein>
<evidence type="ECO:0000256" key="6">
    <source>
        <dbReference type="SAM" id="Coils"/>
    </source>
</evidence>
<dbReference type="PROSITE" id="PS51375">
    <property type="entry name" value="PPR"/>
    <property type="match status" value="3"/>
</dbReference>
<feature type="region of interest" description="Disordered" evidence="7">
    <location>
        <begin position="273"/>
        <end position="294"/>
    </location>
</feature>
<dbReference type="InterPro" id="IPR003903">
    <property type="entry name" value="UIM_dom"/>
</dbReference>
<dbReference type="CDD" id="cd09396">
    <property type="entry name" value="LIM_DA1"/>
    <property type="match status" value="1"/>
</dbReference>
<dbReference type="Gene3D" id="1.25.40.10">
    <property type="entry name" value="Tetratricopeptide repeat domain"/>
    <property type="match status" value="3"/>
</dbReference>
<keyword evidence="2" id="KW-0677">Repeat</keyword>
<proteinExistence type="predicted"/>
<feature type="region of interest" description="Disordered" evidence="7">
    <location>
        <begin position="245"/>
        <end position="264"/>
    </location>
</feature>
<dbReference type="PROSITE" id="PS50023">
    <property type="entry name" value="LIM_DOMAIN_2"/>
    <property type="match status" value="1"/>
</dbReference>
<dbReference type="Pfam" id="PF00412">
    <property type="entry name" value="LIM"/>
    <property type="match status" value="1"/>
</dbReference>
<keyword evidence="6" id="KW-0175">Coiled coil</keyword>
<evidence type="ECO:0000256" key="3">
    <source>
        <dbReference type="ARBA" id="ARBA00022833"/>
    </source>
</evidence>
<sequence>MWCVPCCFKPSTSEDHFEAETSHVIEASLHEADIQRAKQISLADYEAQQLDLATHEAEQLDLAIQEFSRQEEEEERRRTRELENDAQIANALQDEERERLINKKTALEDEEDEQFAKILEAEQLDFAIQESSRLLQEEEEERRRTRELEKDAQIANGLLYEERERQMNNRSASEDEKNVQLAKALRESLKENGNGKQLEDEQVKKDRELAERLNVLESPPQSKQNFRISHRAPSNVDEQFANVLEESSKDKGKGKQLEDEQVKNDRELAERLTMLESPPRLEENNNISTGAPFDEDEQRIILESLKGKGQITQSKEEVEEDGKLLEVNPPRSMCGGCSSAVDHGRSVNVSGVLWHPNCLICDACKKLIAIHEVESHVSNSRGKYHKSCYERYCCVCKEKKMRNFNEHEFWKERYCPAHEADGTPKCFSCERLESRGTNHVMLGDGRWLCLECMNSALMDSDECQPLHFDMREFFEGLHMKIDKEFPFLLVEKQALNKAEKEEKIDYQYEVVTRGICLSEEQIVTSVSKMPKEVLNNRLVGMARESQRVVRKCEVTAILILYGLPRLLTGYILAHEMMHAYLRLSGHRKLNKVLEEGICQVLGHMWLESQTYAAVDASADAASSSASSSSLTPQANASKKGEWSDFEKKLVGFCKNQIETDESPVYGVGFKKMFSLIFSNPVKPFNSVIIHQIRFFSRDPFPNKVQHYLYRANLIDSIRLSLRSTTTSDPTLPSLLDHRLLDSFVVKNALRSSPSVASAWSIFKTLRRKKPHFSFETETLHAFATVLAKFHRSSELNSLIGVVNAGKFGQVHFSFMNLLNLYATAGDFDSVLKTWDEFRCSGEEKKGCTESYNIVMQVYMTLGKDSEAVQTFDQIINDGGIPNSRTFTIMIEHLLKLGNLDAAMKVFETLPLMRITRTLKHFSVLVEAFVDAQRFGKVKTLLAEMKADGKFPSRRMLEPLKLMREAGFEQETEEFLREMLPDERIKDISMYSMDHPSDSEEEGDEQNDSVNEGQVKLKPWLDPKALATSLKKWSSDAVTALEEANFVWTNLLVCKMLRNFRSPETAWSFFCWVAIQPGFTHDAYTIERMMAMLARNGQVELVDKLISKVRMEGIKLPFSTIRLIIDLYGISKKPDAAIKVFRQDRTLCGSISDFNLMLLYSSLLRTLTKCKRNAEALETLEDMILTGVSPDIQTFSGLMYHFALQGEIQTVERLFSMVRQISLEPDPYMLKLLVQAYCRCERSVLAYRVFQDMKDSNLMPDKETKELLVKSLWREEKRKEAAAVEESYEEENNNKNSSNVLRLALKGHVWTISSTDISRLYNLYRDCVLKTST</sequence>
<dbReference type="InterPro" id="IPR001781">
    <property type="entry name" value="Znf_LIM"/>
</dbReference>
<feature type="repeat" description="PPR" evidence="5">
    <location>
        <begin position="1155"/>
        <end position="1189"/>
    </location>
</feature>
<feature type="domain" description="LIM zinc-binding" evidence="8">
    <location>
        <begin position="332"/>
        <end position="403"/>
    </location>
</feature>
<dbReference type="InterPro" id="IPR022087">
    <property type="entry name" value="DA1-like_dom"/>
</dbReference>
<evidence type="ECO:0000256" key="4">
    <source>
        <dbReference type="PROSITE-ProRule" id="PRU00125"/>
    </source>
</evidence>
<keyword evidence="10" id="KW-1185">Reference proteome</keyword>
<evidence type="ECO:0000256" key="1">
    <source>
        <dbReference type="ARBA" id="ARBA00022723"/>
    </source>
</evidence>
<dbReference type="PANTHER" id="PTHR47913">
    <property type="entry name" value="OS01G0167750 PROTEIN"/>
    <property type="match status" value="1"/>
</dbReference>
<organism evidence="9 10">
    <name type="scientific">Arabidopsis arenosa</name>
    <name type="common">Sand rock-cress</name>
    <name type="synonym">Cardaminopsis arenosa</name>
    <dbReference type="NCBI Taxonomy" id="38785"/>
    <lineage>
        <taxon>Eukaryota</taxon>
        <taxon>Viridiplantae</taxon>
        <taxon>Streptophyta</taxon>
        <taxon>Embryophyta</taxon>
        <taxon>Tracheophyta</taxon>
        <taxon>Spermatophyta</taxon>
        <taxon>Magnoliopsida</taxon>
        <taxon>eudicotyledons</taxon>
        <taxon>Gunneridae</taxon>
        <taxon>Pentapetalae</taxon>
        <taxon>rosids</taxon>
        <taxon>malvids</taxon>
        <taxon>Brassicales</taxon>
        <taxon>Brassicaceae</taxon>
        <taxon>Camelineae</taxon>
        <taxon>Arabidopsis</taxon>
    </lineage>
</organism>
<dbReference type="SMART" id="SM00726">
    <property type="entry name" value="UIM"/>
    <property type="match status" value="4"/>
</dbReference>
<keyword evidence="3 4" id="KW-0862">Zinc</keyword>
<feature type="region of interest" description="Disordered" evidence="7">
    <location>
        <begin position="213"/>
        <end position="234"/>
    </location>
</feature>
<dbReference type="InterPro" id="IPR044175">
    <property type="entry name" value="At5g66631-like"/>
</dbReference>
<keyword evidence="1 4" id="KW-0479">Metal-binding</keyword>
<dbReference type="PROSITE" id="PS00478">
    <property type="entry name" value="LIM_DOMAIN_1"/>
    <property type="match status" value="1"/>
</dbReference>
<evidence type="ECO:0000256" key="2">
    <source>
        <dbReference type="ARBA" id="ARBA00022737"/>
    </source>
</evidence>
<dbReference type="Pfam" id="PF01535">
    <property type="entry name" value="PPR"/>
    <property type="match status" value="3"/>
</dbReference>
<gene>
    <name evidence="9" type="ORF">AARE701A_LOCUS22574</name>
</gene>
<dbReference type="SMART" id="SM00132">
    <property type="entry name" value="LIM"/>
    <property type="match status" value="1"/>
</dbReference>
<evidence type="ECO:0000256" key="5">
    <source>
        <dbReference type="PROSITE-ProRule" id="PRU00708"/>
    </source>
</evidence>
<feature type="repeat" description="PPR" evidence="5">
    <location>
        <begin position="1225"/>
        <end position="1259"/>
    </location>
</feature>
<dbReference type="EMBL" id="LR999458">
    <property type="protein sequence ID" value="CAE6263730.1"/>
    <property type="molecule type" value="Genomic_DNA"/>
</dbReference>
<feature type="compositionally biased region" description="Basic and acidic residues" evidence="7">
    <location>
        <begin position="246"/>
        <end position="264"/>
    </location>
</feature>
<dbReference type="GO" id="GO:0046872">
    <property type="term" value="F:metal ion binding"/>
    <property type="evidence" value="ECO:0007669"/>
    <property type="project" value="UniProtKB-KW"/>
</dbReference>
<keyword evidence="4" id="KW-0440">LIM domain</keyword>
<evidence type="ECO:0000256" key="7">
    <source>
        <dbReference type="SAM" id="MobiDB-lite"/>
    </source>
</evidence>
<dbReference type="PANTHER" id="PTHR47913:SF1">
    <property type="entry name" value="OS01G0167750 PROTEIN"/>
    <property type="match status" value="1"/>
</dbReference>
<evidence type="ECO:0000313" key="9">
    <source>
        <dbReference type="EMBL" id="CAE6263730.1"/>
    </source>
</evidence>
<evidence type="ECO:0000313" key="10">
    <source>
        <dbReference type="Proteomes" id="UP000682877"/>
    </source>
</evidence>
<reference evidence="9" key="1">
    <citation type="submission" date="2021-01" db="EMBL/GenBank/DDBJ databases">
        <authorList>
            <person name="Bezrukov I."/>
        </authorList>
    </citation>
    <scope>NUCLEOTIDE SEQUENCE</scope>
</reference>
<dbReference type="Proteomes" id="UP000682877">
    <property type="component" value="Chromosome 8"/>
</dbReference>
<evidence type="ECO:0000259" key="8">
    <source>
        <dbReference type="PROSITE" id="PS50023"/>
    </source>
</evidence>
<feature type="coiled-coil region" evidence="6">
    <location>
        <begin position="50"/>
        <end position="192"/>
    </location>
</feature>
<dbReference type="Gene3D" id="2.10.110.10">
    <property type="entry name" value="Cysteine Rich Protein"/>
    <property type="match status" value="1"/>
</dbReference>
<accession>A0A8S2B823</accession>